<dbReference type="AlphaFoldDB" id="A0A7N2KUM8"/>
<gene>
    <name evidence="7" type="primary">LOC115975217</name>
</gene>
<dbReference type="GO" id="GO:0046983">
    <property type="term" value="F:protein dimerization activity"/>
    <property type="evidence" value="ECO:0007669"/>
    <property type="project" value="InterPro"/>
</dbReference>
<dbReference type="RefSeq" id="XP_030951778.1">
    <property type="nucleotide sequence ID" value="XM_031095918.1"/>
</dbReference>
<reference evidence="8" key="1">
    <citation type="journal article" date="2016" name="G3 (Bethesda)">
        <title>First Draft Assembly and Annotation of the Genome of a California Endemic Oak Quercus lobata Nee (Fagaceae).</title>
        <authorList>
            <person name="Sork V.L."/>
            <person name="Fitz-Gibbon S.T."/>
            <person name="Puiu D."/>
            <person name="Crepeau M."/>
            <person name="Gugger P.F."/>
            <person name="Sherman R."/>
            <person name="Stevens K."/>
            <person name="Langley C.H."/>
            <person name="Pellegrini M."/>
            <person name="Salzberg S.L."/>
        </authorList>
    </citation>
    <scope>NUCLEOTIDE SEQUENCE [LARGE SCALE GENOMIC DNA]</scope>
    <source>
        <strain evidence="8">cv. SW786</strain>
    </source>
</reference>
<dbReference type="OMA" id="DDCCSLN"/>
<accession>A0A7N2KUM8</accession>
<dbReference type="PROSITE" id="PS50888">
    <property type="entry name" value="BHLH"/>
    <property type="match status" value="1"/>
</dbReference>
<organism evidence="7 8">
    <name type="scientific">Quercus lobata</name>
    <name type="common">Valley oak</name>
    <dbReference type="NCBI Taxonomy" id="97700"/>
    <lineage>
        <taxon>Eukaryota</taxon>
        <taxon>Viridiplantae</taxon>
        <taxon>Streptophyta</taxon>
        <taxon>Embryophyta</taxon>
        <taxon>Tracheophyta</taxon>
        <taxon>Spermatophyta</taxon>
        <taxon>Magnoliopsida</taxon>
        <taxon>eudicotyledons</taxon>
        <taxon>Gunneridae</taxon>
        <taxon>Pentapetalae</taxon>
        <taxon>rosids</taxon>
        <taxon>fabids</taxon>
        <taxon>Fagales</taxon>
        <taxon>Fagaceae</taxon>
        <taxon>Quercus</taxon>
    </lineage>
</organism>
<protein>
    <recommendedName>
        <fullName evidence="6">BHLH domain-containing protein</fullName>
    </recommendedName>
</protein>
<dbReference type="OrthoDB" id="1883654at2759"/>
<dbReference type="GeneID" id="115975217"/>
<dbReference type="InParanoid" id="A0A7N2KUM8"/>
<dbReference type="InterPro" id="IPR043561">
    <property type="entry name" value="LHW-like"/>
</dbReference>
<dbReference type="SUPFAM" id="SSF47459">
    <property type="entry name" value="HLH, helix-loop-helix DNA-binding domain"/>
    <property type="match status" value="1"/>
</dbReference>
<evidence type="ECO:0000256" key="1">
    <source>
        <dbReference type="ARBA" id="ARBA00004123"/>
    </source>
</evidence>
<dbReference type="PANTHER" id="PTHR46196">
    <property type="entry name" value="TRANSCRIPTION FACTOR BHLH155-LIKE ISOFORM X1-RELATED"/>
    <property type="match status" value="1"/>
</dbReference>
<dbReference type="Gramene" id="QL02p028908:mrna">
    <property type="protein sequence ID" value="QL02p028908:mrna"/>
    <property type="gene ID" value="QL02p028908"/>
</dbReference>
<name>A0A7N2KUM8_QUELO</name>
<feature type="region of interest" description="Disordered" evidence="5">
    <location>
        <begin position="626"/>
        <end position="661"/>
    </location>
</feature>
<feature type="compositionally biased region" description="Basic and acidic residues" evidence="5">
    <location>
        <begin position="647"/>
        <end position="661"/>
    </location>
</feature>
<evidence type="ECO:0000256" key="2">
    <source>
        <dbReference type="ARBA" id="ARBA00023015"/>
    </source>
</evidence>
<feature type="domain" description="BHLH" evidence="6">
    <location>
        <begin position="646"/>
        <end position="695"/>
    </location>
</feature>
<sequence>MGSVVKQTLKSLCCSEGWSYGIFWRFVQNDSLLLTFEDAYYEKQVEAVIDMLPQVHMMGEGVIGQAAFTGKHRWMFSDAHGEKWDSIDSFECQDIFQDDSGFRRQFSSGIKTIAVISVAPQGVVQFGSTQKVSERMEFLDQTKRLFQEMENIDELIPLENAFSTLNNDIYDLNGLFGTLIPSGNSHNGDLNAMLGDGSKELMGEACSATFVNESCHSISGIHDDEGMTLLLRDLGHPNNQLPKVGTEAQILLSDTLNSQFQKAFLQATSSVSTRSSADSILTSFEPLLVSETRIQDSPNMITSKANALESCRNTASNVQEESTFTSTFSGGGLIDLGKTIPDRSRNLMDGQHFCPSILETQGELQETATSTHRFAEEFKPDNFISEISKFCLLDDLAQWFSPSPEHRINEMASASSNDLQQSMGVTSASSCLIGDDVFSDFPIKHPGNSVQSCITTTLKTDGQENSTIMPGAENDLFDGLGMDFGCGQSMECWEDFIMPVVSAATDTRMSECVSELDVGSMAGPRKGLFSELGLQELLDGISSSNSFTKSSFEDQLSGAKRSRMGTSSVNSNQLQLASLACSSGSMNIMQPVYNLEKKNNVPKKEFLPKSQVGLWIDDSYSINVGNTGLARPQKSEEPTKASKKRARPGESTRPRPKDRQQIQDRIKELRGIIPHGGKCSIDSLLDRTIKYMLFLQSVTKYADKLKQSDEPKLIGQETGVVLKDNSMGDGGGGVTWAFEVGGQTMVCPIIIEDHNPPGQMLIEMLCEEQGFFLEIADVIRSFGLNILKGVMEARDSKIWARFVVEANSQVTRMDIFWSLVHLLKQTTTTENDTTDQPGDTINGGVPQLDSYQKPTLPPPISMAETLG</sequence>
<dbReference type="GO" id="GO:0005634">
    <property type="term" value="C:nucleus"/>
    <property type="evidence" value="ECO:0007669"/>
    <property type="project" value="UniProtKB-SubCell"/>
</dbReference>
<dbReference type="EnsemblPlants" id="QL02p028908:mrna">
    <property type="protein sequence ID" value="QL02p028908:mrna"/>
    <property type="gene ID" value="QL02p028908"/>
</dbReference>
<keyword evidence="2" id="KW-0805">Transcription regulation</keyword>
<keyword evidence="3" id="KW-0804">Transcription</keyword>
<dbReference type="KEGG" id="qlo:115975217"/>
<evidence type="ECO:0000256" key="4">
    <source>
        <dbReference type="ARBA" id="ARBA00023242"/>
    </source>
</evidence>
<comment type="subcellular location">
    <subcellularLocation>
        <location evidence="1">Nucleus</location>
    </subcellularLocation>
</comment>
<evidence type="ECO:0000313" key="7">
    <source>
        <dbReference type="EnsemblPlants" id="QL02p028908:mrna"/>
    </source>
</evidence>
<evidence type="ECO:0000313" key="8">
    <source>
        <dbReference type="Proteomes" id="UP000594261"/>
    </source>
</evidence>
<dbReference type="InterPro" id="IPR025610">
    <property type="entry name" value="MYC/MYB_N"/>
</dbReference>
<feature type="region of interest" description="Disordered" evidence="5">
    <location>
        <begin position="828"/>
        <end position="867"/>
    </location>
</feature>
<dbReference type="Pfam" id="PF23176">
    <property type="entry name" value="bHLH_LHW"/>
    <property type="match status" value="1"/>
</dbReference>
<keyword evidence="4" id="KW-0539">Nucleus</keyword>
<keyword evidence="8" id="KW-1185">Reference proteome</keyword>
<dbReference type="PANTHER" id="PTHR46196:SF2">
    <property type="entry name" value="TRANSCRIPTION FACTOR BHLH157"/>
    <property type="match status" value="1"/>
</dbReference>
<reference evidence="7" key="2">
    <citation type="submission" date="2021-01" db="UniProtKB">
        <authorList>
            <consortium name="EnsemblPlants"/>
        </authorList>
    </citation>
    <scope>IDENTIFICATION</scope>
</reference>
<dbReference type="Proteomes" id="UP000594261">
    <property type="component" value="Chromosome 2"/>
</dbReference>
<evidence type="ECO:0000259" key="6">
    <source>
        <dbReference type="PROSITE" id="PS50888"/>
    </source>
</evidence>
<dbReference type="Pfam" id="PF14215">
    <property type="entry name" value="bHLH-MYC_N"/>
    <property type="match status" value="2"/>
</dbReference>
<evidence type="ECO:0000256" key="3">
    <source>
        <dbReference type="ARBA" id="ARBA00023163"/>
    </source>
</evidence>
<evidence type="ECO:0000256" key="5">
    <source>
        <dbReference type="SAM" id="MobiDB-lite"/>
    </source>
</evidence>
<dbReference type="InterPro" id="IPR036638">
    <property type="entry name" value="HLH_DNA-bd_sf"/>
</dbReference>
<dbReference type="GO" id="GO:0003700">
    <property type="term" value="F:DNA-binding transcription factor activity"/>
    <property type="evidence" value="ECO:0007669"/>
    <property type="project" value="InterPro"/>
</dbReference>
<proteinExistence type="predicted"/>
<dbReference type="InterPro" id="IPR011598">
    <property type="entry name" value="bHLH_dom"/>
</dbReference>